<dbReference type="EMBL" id="PQIB02000009">
    <property type="protein sequence ID" value="RLM99094.1"/>
    <property type="molecule type" value="Genomic_DNA"/>
</dbReference>
<evidence type="ECO:0000313" key="2">
    <source>
        <dbReference type="Proteomes" id="UP000275267"/>
    </source>
</evidence>
<dbReference type="GO" id="GO:1901135">
    <property type="term" value="P:carbohydrate derivative metabolic process"/>
    <property type="evidence" value="ECO:0007669"/>
    <property type="project" value="InterPro"/>
</dbReference>
<sequence>MYDLKHPSTGCYEAGAADIYWHFMDDIDSDSDGGGDDCGALAVDKLLAYHLTVLRGFDVDQPRNLAKSVTTQ</sequence>
<reference evidence="2" key="1">
    <citation type="journal article" date="2019" name="Nat. Commun.">
        <title>The genome of broomcorn millet.</title>
        <authorList>
            <person name="Zou C."/>
            <person name="Miki D."/>
            <person name="Li D."/>
            <person name="Tang Q."/>
            <person name="Xiao L."/>
            <person name="Rajput S."/>
            <person name="Deng P."/>
            <person name="Jia W."/>
            <person name="Huang R."/>
            <person name="Zhang M."/>
            <person name="Sun Y."/>
            <person name="Hu J."/>
            <person name="Fu X."/>
            <person name="Schnable P.S."/>
            <person name="Li F."/>
            <person name="Zhang H."/>
            <person name="Feng B."/>
            <person name="Zhu X."/>
            <person name="Liu R."/>
            <person name="Schnable J.C."/>
            <person name="Zhu J.-K."/>
            <person name="Zhang H."/>
        </authorList>
    </citation>
    <scope>NUCLEOTIDE SEQUENCE [LARGE SCALE GENOMIC DNA]</scope>
</reference>
<comment type="caution">
    <text evidence="1">The sequence shown here is derived from an EMBL/GenBank/DDBJ whole genome shotgun (WGS) entry which is preliminary data.</text>
</comment>
<dbReference type="AlphaFoldDB" id="A0A3L6RB55"/>
<organism evidence="1 2">
    <name type="scientific">Panicum miliaceum</name>
    <name type="common">Proso millet</name>
    <name type="synonym">Broomcorn millet</name>
    <dbReference type="NCBI Taxonomy" id="4540"/>
    <lineage>
        <taxon>Eukaryota</taxon>
        <taxon>Viridiplantae</taxon>
        <taxon>Streptophyta</taxon>
        <taxon>Embryophyta</taxon>
        <taxon>Tracheophyta</taxon>
        <taxon>Spermatophyta</taxon>
        <taxon>Magnoliopsida</taxon>
        <taxon>Liliopsida</taxon>
        <taxon>Poales</taxon>
        <taxon>Poaceae</taxon>
        <taxon>PACMAD clade</taxon>
        <taxon>Panicoideae</taxon>
        <taxon>Panicodae</taxon>
        <taxon>Paniceae</taxon>
        <taxon>Panicinae</taxon>
        <taxon>Panicum</taxon>
        <taxon>Panicum sect. Panicum</taxon>
    </lineage>
</organism>
<evidence type="ECO:0000313" key="1">
    <source>
        <dbReference type="EMBL" id="RLM99094.1"/>
    </source>
</evidence>
<dbReference type="Gene3D" id="3.40.50.10490">
    <property type="entry name" value="Glucose-6-phosphate isomerase like protein, domain 1"/>
    <property type="match status" value="2"/>
</dbReference>
<dbReference type="InterPro" id="IPR046348">
    <property type="entry name" value="SIS_dom_sf"/>
</dbReference>
<keyword evidence="2" id="KW-1185">Reference proteome</keyword>
<dbReference type="GO" id="GO:0097367">
    <property type="term" value="F:carbohydrate derivative binding"/>
    <property type="evidence" value="ECO:0007669"/>
    <property type="project" value="InterPro"/>
</dbReference>
<dbReference type="Proteomes" id="UP000275267">
    <property type="component" value="Unassembled WGS sequence"/>
</dbReference>
<name>A0A3L6RB55_PANMI</name>
<proteinExistence type="predicted"/>
<dbReference type="SUPFAM" id="SSF53697">
    <property type="entry name" value="SIS domain"/>
    <property type="match status" value="1"/>
</dbReference>
<dbReference type="OrthoDB" id="1678175at2759"/>
<dbReference type="STRING" id="4540.A0A3L6RB55"/>
<protein>
    <submittedName>
        <fullName evidence="1">Uncharacterized protein</fullName>
    </submittedName>
</protein>
<gene>
    <name evidence="1" type="ORF">C2845_PM06G14960</name>
</gene>
<accession>A0A3L6RB55</accession>